<dbReference type="InterPro" id="IPR021410">
    <property type="entry name" value="FAF"/>
</dbReference>
<dbReference type="InParanoid" id="A0A059B4J5"/>
<feature type="domain" description="FAF" evidence="3">
    <location>
        <begin position="118"/>
        <end position="170"/>
    </location>
</feature>
<dbReference type="PANTHER" id="PTHR33155:SF4">
    <property type="entry name" value="PROTEIN FANTASTIC FOUR 3"/>
    <property type="match status" value="1"/>
</dbReference>
<feature type="compositionally biased region" description="Acidic residues" evidence="2">
    <location>
        <begin position="199"/>
        <end position="211"/>
    </location>
</feature>
<evidence type="ECO:0000256" key="2">
    <source>
        <dbReference type="SAM" id="MobiDB-lite"/>
    </source>
</evidence>
<feature type="non-terminal residue" evidence="4">
    <location>
        <position position="239"/>
    </location>
</feature>
<feature type="compositionally biased region" description="Basic and acidic residues" evidence="2">
    <location>
        <begin position="220"/>
        <end position="239"/>
    </location>
</feature>
<sequence length="239" mass="26439">MATLMYRGLQTYLEPHLVPEPAMTALTLKLLSPRHHHQFAQALLEMNSSSPPHESSNIVAFDDGGDGGDGDPRDVNESAKGEQTAPRPWSTRPIMSVENASQKAIPRTNINNSSNSNSFPPPLTTIANDSIRVRPHREEGRLILEAVRDPQGNRPCFRAERSHGRLRLCFFKDRSPLCFDSEELDDEGENDVEARTDDAENDVAVEEEEDEPQKLLSVDARGEEGEGEAEAEHDSDGGD</sequence>
<feature type="region of interest" description="Disordered" evidence="2">
    <location>
        <begin position="47"/>
        <end position="94"/>
    </location>
</feature>
<reference evidence="4" key="1">
    <citation type="submission" date="2013-07" db="EMBL/GenBank/DDBJ databases">
        <title>The genome of Eucalyptus grandis.</title>
        <authorList>
            <person name="Schmutz J."/>
            <person name="Hayes R."/>
            <person name="Myburg A."/>
            <person name="Tuskan G."/>
            <person name="Grattapaglia D."/>
            <person name="Rokhsar D.S."/>
        </authorList>
    </citation>
    <scope>NUCLEOTIDE SEQUENCE</scope>
    <source>
        <tissue evidence="4">Leaf extractions</tissue>
    </source>
</reference>
<evidence type="ECO:0000256" key="1">
    <source>
        <dbReference type="ARBA" id="ARBA00008690"/>
    </source>
</evidence>
<feature type="region of interest" description="Disordered" evidence="2">
    <location>
        <begin position="182"/>
        <end position="239"/>
    </location>
</feature>
<feature type="compositionally biased region" description="Acidic residues" evidence="2">
    <location>
        <begin position="182"/>
        <end position="191"/>
    </location>
</feature>
<name>A0A059B4J5_EUCGR</name>
<proteinExistence type="inferred from homology"/>
<feature type="compositionally biased region" description="Polar residues" evidence="2">
    <location>
        <begin position="47"/>
        <end position="58"/>
    </location>
</feature>
<dbReference type="Gramene" id="KCW60826">
    <property type="protein sequence ID" value="KCW60826"/>
    <property type="gene ID" value="EUGRSUZ_H03564"/>
</dbReference>
<evidence type="ECO:0000259" key="3">
    <source>
        <dbReference type="Pfam" id="PF11250"/>
    </source>
</evidence>
<evidence type="ECO:0000313" key="4">
    <source>
        <dbReference type="EMBL" id="KCW60826.1"/>
    </source>
</evidence>
<dbReference type="PANTHER" id="PTHR33155">
    <property type="entry name" value="FANTASTIC FOUR-LIKE PROTEIN (DUF3049)"/>
    <property type="match status" value="1"/>
</dbReference>
<organism evidence="4">
    <name type="scientific">Eucalyptus grandis</name>
    <name type="common">Flooded gum</name>
    <dbReference type="NCBI Taxonomy" id="71139"/>
    <lineage>
        <taxon>Eukaryota</taxon>
        <taxon>Viridiplantae</taxon>
        <taxon>Streptophyta</taxon>
        <taxon>Embryophyta</taxon>
        <taxon>Tracheophyta</taxon>
        <taxon>Spermatophyta</taxon>
        <taxon>Magnoliopsida</taxon>
        <taxon>eudicotyledons</taxon>
        <taxon>Gunneridae</taxon>
        <taxon>Pentapetalae</taxon>
        <taxon>rosids</taxon>
        <taxon>malvids</taxon>
        <taxon>Myrtales</taxon>
        <taxon>Myrtaceae</taxon>
        <taxon>Myrtoideae</taxon>
        <taxon>Eucalypteae</taxon>
        <taxon>Eucalyptus</taxon>
    </lineage>
</organism>
<gene>
    <name evidence="4" type="ORF">EUGRSUZ_H03564</name>
</gene>
<dbReference type="EMBL" id="KK198760">
    <property type="protein sequence ID" value="KCW60826.1"/>
    <property type="molecule type" value="Genomic_DNA"/>
</dbReference>
<dbReference type="AlphaFoldDB" id="A0A059B4J5"/>
<accession>A0A059B4J5</accession>
<dbReference type="InterPro" id="IPR046431">
    <property type="entry name" value="FAF_dom"/>
</dbReference>
<comment type="similarity">
    <text evidence="1">Belongs to the fantastic four family.</text>
</comment>
<dbReference type="STRING" id="71139.A0A059B4J5"/>
<dbReference type="Pfam" id="PF11250">
    <property type="entry name" value="FAF"/>
    <property type="match status" value="1"/>
</dbReference>
<feature type="compositionally biased region" description="Basic and acidic residues" evidence="2">
    <location>
        <begin position="70"/>
        <end position="80"/>
    </location>
</feature>
<protein>
    <recommendedName>
        <fullName evidence="3">FAF domain-containing protein</fullName>
    </recommendedName>
</protein>